<organism evidence="2 3">
    <name type="scientific">Thalassococcus profundi</name>
    <dbReference type="NCBI Taxonomy" id="2282382"/>
    <lineage>
        <taxon>Bacteria</taxon>
        <taxon>Pseudomonadati</taxon>
        <taxon>Pseudomonadota</taxon>
        <taxon>Alphaproteobacteria</taxon>
        <taxon>Rhodobacterales</taxon>
        <taxon>Roseobacteraceae</taxon>
        <taxon>Thalassococcus</taxon>
    </lineage>
</organism>
<sequence length="449" mass="50025">MRSSSDRAGAAKACGSPDFLRSHATLSCHALRAAEESRMTKPATMHPPVHPVSAAAAVTTVRELAAFDALRPAWDRLHAEDPDAGVFLGFGWLRRLFAENPGDWCVKLLTDPHDPSRLLAALPLRVQLRWSRSQKRFQTHFAAAGRLCFTEYTGFLCAPDREAEALDALGHHMAAQPWTSFALRYEPTGRRLRGFVRAMEGQAAFDVTWPDHRINGGETDQLICPQIALPGDFDTYLEGQSRNTRKKIRKTMRRYFDSGEVTPRVLEEVPYEEVRDALLSHWAARWREANSPERLETVGAKYRRMLDRARDLGLLYMPSLWHQGRVVGALGFVIDPASGAYHCMVTGRDIEVQAIDLGLLMHAHAIEDVIGRGGTLYDFGHGTEPYKFHYATSTLELGNLVIERRAGGVFDPAMTGAALARCEQMLRRGQTEDLARALRQLRKAGAAVG</sequence>
<evidence type="ECO:0000313" key="3">
    <source>
        <dbReference type="Proteomes" id="UP000253977"/>
    </source>
</evidence>
<dbReference type="Pfam" id="PF13480">
    <property type="entry name" value="Acetyltransf_6"/>
    <property type="match status" value="1"/>
</dbReference>
<keyword evidence="3" id="KW-1185">Reference proteome</keyword>
<reference evidence="2 3" key="1">
    <citation type="submission" date="2018-07" db="EMBL/GenBank/DDBJ databases">
        <title>Thalassococcus profundi sp. nov., a marine bacterium isolated from deep seawater of Okinawa Trough.</title>
        <authorList>
            <person name="Yu M."/>
        </authorList>
    </citation>
    <scope>NUCLEOTIDE SEQUENCE [LARGE SCALE GENOMIC DNA]</scope>
    <source>
        <strain evidence="2 3">WRAS1</strain>
    </source>
</reference>
<accession>A0A369TR37</accession>
<dbReference type="Gene3D" id="3.40.630.30">
    <property type="match status" value="1"/>
</dbReference>
<feature type="domain" description="BioF2-like acetyltransferase" evidence="1">
    <location>
        <begin position="242"/>
        <end position="387"/>
    </location>
</feature>
<proteinExistence type="predicted"/>
<dbReference type="InterPro" id="IPR016181">
    <property type="entry name" value="Acyl_CoA_acyltransferase"/>
</dbReference>
<keyword evidence="2" id="KW-0808">Transferase</keyword>
<gene>
    <name evidence="2" type="ORF">DU478_09090</name>
</gene>
<dbReference type="SUPFAM" id="SSF55729">
    <property type="entry name" value="Acyl-CoA N-acyltransferases (Nat)"/>
    <property type="match status" value="1"/>
</dbReference>
<dbReference type="Proteomes" id="UP000253977">
    <property type="component" value="Unassembled WGS sequence"/>
</dbReference>
<evidence type="ECO:0000313" key="2">
    <source>
        <dbReference type="EMBL" id="RDD66587.1"/>
    </source>
</evidence>
<dbReference type="InterPro" id="IPR038740">
    <property type="entry name" value="BioF2-like_GNAT_dom"/>
</dbReference>
<comment type="caution">
    <text evidence="2">The sequence shown here is derived from an EMBL/GenBank/DDBJ whole genome shotgun (WGS) entry which is preliminary data.</text>
</comment>
<dbReference type="GO" id="GO:0016740">
    <property type="term" value="F:transferase activity"/>
    <property type="evidence" value="ECO:0007669"/>
    <property type="project" value="UniProtKB-KW"/>
</dbReference>
<dbReference type="AlphaFoldDB" id="A0A369TR37"/>
<name>A0A369TR37_9RHOB</name>
<protein>
    <submittedName>
        <fullName evidence="2">GNAT family N-acetyltransferase</fullName>
    </submittedName>
</protein>
<evidence type="ECO:0000259" key="1">
    <source>
        <dbReference type="Pfam" id="PF13480"/>
    </source>
</evidence>
<dbReference type="EMBL" id="QPMK01000005">
    <property type="protein sequence ID" value="RDD66587.1"/>
    <property type="molecule type" value="Genomic_DNA"/>
</dbReference>